<dbReference type="GO" id="GO:0040003">
    <property type="term" value="P:chitin-based cuticle development"/>
    <property type="evidence" value="ECO:0007669"/>
    <property type="project" value="TreeGrafter"/>
</dbReference>
<dbReference type="InterPro" id="IPR004145">
    <property type="entry name" value="DUF243"/>
</dbReference>
<evidence type="ECO:0000259" key="2">
    <source>
        <dbReference type="SMART" id="SM00690"/>
    </source>
</evidence>
<organism evidence="3 4">
    <name type="scientific">Rhynchophorus ferrugineus</name>
    <name type="common">Red palm weevil</name>
    <name type="synonym">Curculio ferrugineus</name>
    <dbReference type="NCBI Taxonomy" id="354439"/>
    <lineage>
        <taxon>Eukaryota</taxon>
        <taxon>Metazoa</taxon>
        <taxon>Ecdysozoa</taxon>
        <taxon>Arthropoda</taxon>
        <taxon>Hexapoda</taxon>
        <taxon>Insecta</taxon>
        <taxon>Pterygota</taxon>
        <taxon>Neoptera</taxon>
        <taxon>Endopterygota</taxon>
        <taxon>Coleoptera</taxon>
        <taxon>Polyphaga</taxon>
        <taxon>Cucujiformia</taxon>
        <taxon>Curculionidae</taxon>
        <taxon>Dryophthorinae</taxon>
        <taxon>Rhynchophorus</taxon>
    </lineage>
</organism>
<dbReference type="Proteomes" id="UP000625711">
    <property type="component" value="Unassembled WGS sequence"/>
</dbReference>
<protein>
    <recommendedName>
        <fullName evidence="2">DUF243 domain-containing protein</fullName>
    </recommendedName>
</protein>
<dbReference type="Pfam" id="PF03103">
    <property type="entry name" value="DUF243"/>
    <property type="match status" value="1"/>
</dbReference>
<gene>
    <name evidence="3" type="ORF">GWI33_021333</name>
</gene>
<feature type="domain" description="DUF243" evidence="2">
    <location>
        <begin position="125"/>
        <end position="224"/>
    </location>
</feature>
<reference evidence="3" key="1">
    <citation type="submission" date="2020-08" db="EMBL/GenBank/DDBJ databases">
        <title>Genome sequencing and assembly of the red palm weevil Rhynchophorus ferrugineus.</title>
        <authorList>
            <person name="Dias G.B."/>
            <person name="Bergman C.M."/>
            <person name="Manee M."/>
        </authorList>
    </citation>
    <scope>NUCLEOTIDE SEQUENCE</scope>
    <source>
        <strain evidence="3">AA-2017</strain>
        <tissue evidence="3">Whole larva</tissue>
    </source>
</reference>
<dbReference type="OrthoDB" id="6376010at2759"/>
<accession>A0A834HNU0</accession>
<dbReference type="EMBL" id="JAACXV010014635">
    <property type="protein sequence ID" value="KAF7265224.1"/>
    <property type="molecule type" value="Genomic_DNA"/>
</dbReference>
<proteinExistence type="predicted"/>
<sequence>MRAFLITALCLGISQAKPQYNYPAPSAQQSFGSVSVGGGALTGGLHGSGVSVGGFNGGGFSGSGSTFGGLNAGGIALGGGLGGSGVSSGGFGNAGTSGGSSGSFISGGSAGSTLGGSAAGLGGGVQVQKHIYVHVAPPEPEEFRTPAAAPGVKATKHYKIIFIKAPSYPSYQQQILQQQALNEEKTLVYVLVKKPEAPGDITLPAVASPPPSKPEVYFIRYKTKSQAAGGAIGAAAGVVSNVVNVGSAGSSSSVSVTGHGVGNAGIGGLDSGFVGSSGGGVAPRPTYGVPV</sequence>
<dbReference type="GO" id="GO:0062129">
    <property type="term" value="C:chitin-based extracellular matrix"/>
    <property type="evidence" value="ECO:0007669"/>
    <property type="project" value="TreeGrafter"/>
</dbReference>
<dbReference type="AlphaFoldDB" id="A0A834HNU0"/>
<dbReference type="GO" id="GO:0008010">
    <property type="term" value="F:structural constituent of chitin-based larval cuticle"/>
    <property type="evidence" value="ECO:0007669"/>
    <property type="project" value="TreeGrafter"/>
</dbReference>
<evidence type="ECO:0000256" key="1">
    <source>
        <dbReference type="SAM" id="SignalP"/>
    </source>
</evidence>
<keyword evidence="4" id="KW-1185">Reference proteome</keyword>
<dbReference type="PANTHER" id="PTHR31927">
    <property type="entry name" value="FI07246P-RELATED-RELATED"/>
    <property type="match status" value="1"/>
</dbReference>
<evidence type="ECO:0000313" key="4">
    <source>
        <dbReference type="Proteomes" id="UP000625711"/>
    </source>
</evidence>
<dbReference type="SMART" id="SM00690">
    <property type="entry name" value="DM5"/>
    <property type="match status" value="1"/>
</dbReference>
<feature type="chain" id="PRO_5032421460" description="DUF243 domain-containing protein" evidence="1">
    <location>
        <begin position="17"/>
        <end position="291"/>
    </location>
</feature>
<feature type="signal peptide" evidence="1">
    <location>
        <begin position="1"/>
        <end position="16"/>
    </location>
</feature>
<comment type="caution">
    <text evidence="3">The sequence shown here is derived from an EMBL/GenBank/DDBJ whole genome shotgun (WGS) entry which is preliminary data.</text>
</comment>
<evidence type="ECO:0000313" key="3">
    <source>
        <dbReference type="EMBL" id="KAF7265224.1"/>
    </source>
</evidence>
<dbReference type="PANTHER" id="PTHR31927:SF16">
    <property type="entry name" value="LP07342P"/>
    <property type="match status" value="1"/>
</dbReference>
<name>A0A834HNU0_RHYFE</name>
<keyword evidence="1" id="KW-0732">Signal</keyword>